<protein>
    <submittedName>
        <fullName evidence="1">Toxin Doc</fullName>
    </submittedName>
</protein>
<dbReference type="PATRIC" id="fig|477245.3.peg.6696"/>
<reference evidence="1 2" key="1">
    <citation type="submission" date="2015-02" db="EMBL/GenBank/DDBJ databases">
        <title>Genome sequence of thermotolerant Streptomyces cyaneogriseus subsp. Noncyanogenus NMWT1, the producer of nematocidal antibiotics nemadectin.</title>
        <authorList>
            <person name="Wang H."/>
            <person name="Li C."/>
            <person name="Xiang W."/>
            <person name="Wang X."/>
        </authorList>
    </citation>
    <scope>NUCLEOTIDE SEQUENCE [LARGE SCALE GENOMIC DNA]</scope>
    <source>
        <strain evidence="1 2">NMWT 1</strain>
    </source>
</reference>
<evidence type="ECO:0000313" key="2">
    <source>
        <dbReference type="Proteomes" id="UP000032234"/>
    </source>
</evidence>
<sequence>MAAVLHIDVPWLLQRHEEVLLDQPTINDFSALVAAVARHRVDPPRLGVDSDPAWRAAALLHTLAVLKPLPSANARFACATAVAYMFVSGVGIDPPYGALVDLARDLMSGEADVYGAADRLRAWQI</sequence>
<dbReference type="OrthoDB" id="3870539at2"/>
<dbReference type="KEGG" id="scw:TU94_31435"/>
<gene>
    <name evidence="1" type="ORF">TU94_31435</name>
</gene>
<name>A0A0C5GAB2_9ACTN</name>
<dbReference type="HOGENOM" id="CLU_115697_9_0_11"/>
<accession>A0A0C5GAB2</accession>
<dbReference type="AlphaFoldDB" id="A0A0C5GAB2"/>
<dbReference type="STRING" id="477245.TU94_31435"/>
<keyword evidence="2" id="KW-1185">Reference proteome</keyword>
<evidence type="ECO:0000313" key="1">
    <source>
        <dbReference type="EMBL" id="AJP05269.1"/>
    </source>
</evidence>
<dbReference type="Proteomes" id="UP000032234">
    <property type="component" value="Chromosome"/>
</dbReference>
<organism evidence="1 2">
    <name type="scientific">Streptomyces cyaneogriseus subsp. noncyanogenus</name>
    <dbReference type="NCBI Taxonomy" id="477245"/>
    <lineage>
        <taxon>Bacteria</taxon>
        <taxon>Bacillati</taxon>
        <taxon>Actinomycetota</taxon>
        <taxon>Actinomycetes</taxon>
        <taxon>Kitasatosporales</taxon>
        <taxon>Streptomycetaceae</taxon>
        <taxon>Streptomyces</taxon>
    </lineage>
</organism>
<dbReference type="RefSeq" id="WP_044386837.1">
    <property type="nucleotide sequence ID" value="NZ_CP010849.1"/>
</dbReference>
<dbReference type="EMBL" id="CP010849">
    <property type="protein sequence ID" value="AJP05269.1"/>
    <property type="molecule type" value="Genomic_DNA"/>
</dbReference>
<proteinExistence type="predicted"/>